<evidence type="ECO:0000259" key="12">
    <source>
        <dbReference type="PROSITE" id="PS51873"/>
    </source>
</evidence>
<dbReference type="InterPro" id="IPR031127">
    <property type="entry name" value="E3_UB_ligase_RBR"/>
</dbReference>
<name>A0A7J6S227_PEROL</name>
<feature type="domain" description="RING-type" evidence="12">
    <location>
        <begin position="226"/>
        <end position="472"/>
    </location>
</feature>
<dbReference type="SUPFAM" id="SSF57850">
    <property type="entry name" value="RING/U-box"/>
    <property type="match status" value="2"/>
</dbReference>
<keyword evidence="5" id="KW-0677">Repeat</keyword>
<feature type="region of interest" description="Disordered" evidence="10">
    <location>
        <begin position="193"/>
        <end position="213"/>
    </location>
</feature>
<keyword evidence="7" id="KW-0833">Ubl conjugation pathway</keyword>
<feature type="compositionally biased region" description="Basic and acidic residues" evidence="10">
    <location>
        <begin position="739"/>
        <end position="748"/>
    </location>
</feature>
<evidence type="ECO:0000256" key="5">
    <source>
        <dbReference type="ARBA" id="ARBA00022737"/>
    </source>
</evidence>
<gene>
    <name evidence="13" type="ORF">FOZ62_031345</name>
</gene>
<evidence type="ECO:0000256" key="4">
    <source>
        <dbReference type="ARBA" id="ARBA00022723"/>
    </source>
</evidence>
<evidence type="ECO:0000256" key="10">
    <source>
        <dbReference type="SAM" id="MobiDB-lite"/>
    </source>
</evidence>
<feature type="non-terminal residue" evidence="13">
    <location>
        <position position="1"/>
    </location>
</feature>
<evidence type="ECO:0000313" key="14">
    <source>
        <dbReference type="Proteomes" id="UP000574390"/>
    </source>
</evidence>
<keyword evidence="8" id="KW-0862">Zinc</keyword>
<evidence type="ECO:0000256" key="2">
    <source>
        <dbReference type="ARBA" id="ARBA00012251"/>
    </source>
</evidence>
<keyword evidence="6 9" id="KW-0863">Zinc-finger</keyword>
<evidence type="ECO:0000256" key="1">
    <source>
        <dbReference type="ARBA" id="ARBA00001798"/>
    </source>
</evidence>
<dbReference type="Gene3D" id="1.20.120.1750">
    <property type="match status" value="1"/>
</dbReference>
<dbReference type="Pfam" id="PF01485">
    <property type="entry name" value="IBR"/>
    <property type="match status" value="1"/>
</dbReference>
<dbReference type="InterPro" id="IPR044066">
    <property type="entry name" value="TRIAD_supradom"/>
</dbReference>
<dbReference type="EC" id="2.3.2.31" evidence="2"/>
<evidence type="ECO:0000256" key="3">
    <source>
        <dbReference type="ARBA" id="ARBA00022679"/>
    </source>
</evidence>
<proteinExistence type="predicted"/>
<dbReference type="SUPFAM" id="SSF48403">
    <property type="entry name" value="Ankyrin repeat"/>
    <property type="match status" value="1"/>
</dbReference>
<comment type="catalytic activity">
    <reaction evidence="1">
        <text>[E2 ubiquitin-conjugating enzyme]-S-ubiquitinyl-L-cysteine + [acceptor protein]-L-lysine = [E2 ubiquitin-conjugating enzyme]-L-cysteine + [acceptor protein]-N(6)-ubiquitinyl-L-lysine.</text>
        <dbReference type="EC" id="2.3.2.31"/>
    </reaction>
</comment>
<dbReference type="Gene3D" id="1.25.40.20">
    <property type="entry name" value="Ankyrin repeat-containing domain"/>
    <property type="match status" value="1"/>
</dbReference>
<dbReference type="Proteomes" id="UP000574390">
    <property type="component" value="Unassembled WGS sequence"/>
</dbReference>
<evidence type="ECO:0000313" key="13">
    <source>
        <dbReference type="EMBL" id="KAF4726998.1"/>
    </source>
</evidence>
<dbReference type="CDD" id="cd20346">
    <property type="entry name" value="BRcat_RBR_ANKIB1"/>
    <property type="match status" value="1"/>
</dbReference>
<feature type="compositionally biased region" description="Polar residues" evidence="10">
    <location>
        <begin position="199"/>
        <end position="212"/>
    </location>
</feature>
<dbReference type="EMBL" id="JABANM010017895">
    <property type="protein sequence ID" value="KAF4726998.1"/>
    <property type="molecule type" value="Genomic_DNA"/>
</dbReference>
<dbReference type="SMART" id="SM00184">
    <property type="entry name" value="RING"/>
    <property type="match status" value="2"/>
</dbReference>
<reference evidence="13 14" key="1">
    <citation type="submission" date="2020-04" db="EMBL/GenBank/DDBJ databases">
        <title>Perkinsus olseni comparative genomics.</title>
        <authorList>
            <person name="Bogema D.R."/>
        </authorList>
    </citation>
    <scope>NUCLEOTIDE SEQUENCE [LARGE SCALE GENOMIC DNA]</scope>
    <source>
        <strain evidence="13">ATCC PRA-205</strain>
    </source>
</reference>
<dbReference type="GO" id="GO:0016567">
    <property type="term" value="P:protein ubiquitination"/>
    <property type="evidence" value="ECO:0007669"/>
    <property type="project" value="InterPro"/>
</dbReference>
<dbReference type="InterPro" id="IPR001841">
    <property type="entry name" value="Znf_RING"/>
</dbReference>
<dbReference type="InterPro" id="IPR017907">
    <property type="entry name" value="Znf_RING_CS"/>
</dbReference>
<keyword evidence="4" id="KW-0479">Metal-binding</keyword>
<protein>
    <recommendedName>
        <fullName evidence="2">RBR-type E3 ubiquitin transferase</fullName>
        <ecNumber evidence="2">2.3.2.31</ecNumber>
    </recommendedName>
</protein>
<dbReference type="InterPro" id="IPR036770">
    <property type="entry name" value="Ankyrin_rpt-contain_sf"/>
</dbReference>
<keyword evidence="3" id="KW-0808">Transferase</keyword>
<dbReference type="SMART" id="SM00647">
    <property type="entry name" value="IBR"/>
    <property type="match status" value="1"/>
</dbReference>
<evidence type="ECO:0000256" key="6">
    <source>
        <dbReference type="ARBA" id="ARBA00022771"/>
    </source>
</evidence>
<feature type="domain" description="RING-type" evidence="11">
    <location>
        <begin position="230"/>
        <end position="278"/>
    </location>
</feature>
<dbReference type="AlphaFoldDB" id="A0A7J6S227"/>
<evidence type="ECO:0000256" key="8">
    <source>
        <dbReference type="ARBA" id="ARBA00022833"/>
    </source>
</evidence>
<evidence type="ECO:0000256" key="7">
    <source>
        <dbReference type="ARBA" id="ARBA00022786"/>
    </source>
</evidence>
<dbReference type="GO" id="GO:0061630">
    <property type="term" value="F:ubiquitin protein ligase activity"/>
    <property type="evidence" value="ECO:0007669"/>
    <property type="project" value="UniProtKB-EC"/>
</dbReference>
<evidence type="ECO:0000259" key="11">
    <source>
        <dbReference type="PROSITE" id="PS50089"/>
    </source>
</evidence>
<comment type="caution">
    <text evidence="13">The sequence shown here is derived from an EMBL/GenBank/DDBJ whole genome shotgun (WGS) entry which is preliminary data.</text>
</comment>
<organism evidence="13 14">
    <name type="scientific">Perkinsus olseni</name>
    <name type="common">Perkinsus atlanticus</name>
    <dbReference type="NCBI Taxonomy" id="32597"/>
    <lineage>
        <taxon>Eukaryota</taxon>
        <taxon>Sar</taxon>
        <taxon>Alveolata</taxon>
        <taxon>Perkinsozoa</taxon>
        <taxon>Perkinsea</taxon>
        <taxon>Perkinsida</taxon>
        <taxon>Perkinsidae</taxon>
        <taxon>Perkinsus</taxon>
    </lineage>
</organism>
<dbReference type="Gene3D" id="3.30.40.10">
    <property type="entry name" value="Zinc/RING finger domain, C3HC4 (zinc finger)"/>
    <property type="match status" value="1"/>
</dbReference>
<dbReference type="InterPro" id="IPR013083">
    <property type="entry name" value="Znf_RING/FYVE/PHD"/>
</dbReference>
<feature type="region of interest" description="Disordered" evidence="10">
    <location>
        <begin position="727"/>
        <end position="748"/>
    </location>
</feature>
<dbReference type="GO" id="GO:0008270">
    <property type="term" value="F:zinc ion binding"/>
    <property type="evidence" value="ECO:0007669"/>
    <property type="project" value="UniProtKB-KW"/>
</dbReference>
<dbReference type="PROSITE" id="PS00518">
    <property type="entry name" value="ZF_RING_1"/>
    <property type="match status" value="2"/>
</dbReference>
<dbReference type="PROSITE" id="PS51873">
    <property type="entry name" value="TRIAD"/>
    <property type="match status" value="1"/>
</dbReference>
<sequence length="961" mass="105804">VVDSSLNTPLHLCCGCALPETLRALLKRLPDGRGQRRRNIDGKTPVDLAVEMPNLSCLRLLSWTNLTGLDETRQKFHRVADALEQQQQQQQDDSQLEDKSRRKMAYLGSWSMGAGSSAVIQENDDDRILEVQRLTAELSLYCGLSSADADNLLKYHRYEIDEATKAFEEDPIKALQDAGVSKIPKYLLDEAKERGGQQSGVSSVEAPTTDTSVVEEGKISNTTSLALARCPVCFDDLTDDNAKCYKLLPCKHPVCDQCLTCHIKVRIEEGDARLLVCPAEGCRVGIPDQVVKLLVDEHTAEQCDKVRAQNYVDVSKDVRWCPAPGCGRSVKLELADSPMATVRCTCGHEFCFSCLKDPHEPAKCGQVEEFEKAVKAQHTAEDQQSEGWVESHTTKCIDCSAPILRKMASSVAEDVGEKLSVAVAVDCFKPLRASFFLLRCGGEFCYMCGARWRPSHYTCMGAANGGNPNERRNSTSSVNGQQAVSKLLTSRLRADCIRGFTQADEDADEMISTERWGRLCQAVDVEPTLQALIEDTSDLAKSALGVLARSYVVLYFTPATPGSNLVSSHGERHDFNRIAYDFKSLGSPLGVRYMRAIRLLSSWTSSLERSLRLLISLLKVDYENYDDTSPERRREMLCIILAIRENKDLVLVGVSVAFRMTIFNHDNSNASGYQATSVAGTAGWLQNGSDEKRYGSESTIGVPRRVQLAVKKVRDGITAEALEQRQRTAMRQQGGVPAHRAERESSVERTRQHLLDKTLPLGIRSVGSSLLGSTHPWRRHEGGAVLLVIGCASYSFGRADRSLLQSKEEETGSLRCRNRAAPAPSEYFASFPPSGADDAFGPQAKLQWRDALSSSTNPCGFDSTKVPSSAKFSFPRTRSSSSLQMVEAPVPLLHLPSRALNESRLRQTSAGGKRAKRVGQYLLDQLSQSTLLCCPVAATAPKRISPTYSAVFAVYMLGEME</sequence>
<accession>A0A7J6S227</accession>
<dbReference type="PROSITE" id="PS50089">
    <property type="entry name" value="ZF_RING_2"/>
    <property type="match status" value="1"/>
</dbReference>
<dbReference type="PANTHER" id="PTHR11685">
    <property type="entry name" value="RBR FAMILY RING FINGER AND IBR DOMAIN-CONTAINING"/>
    <property type="match status" value="1"/>
</dbReference>
<dbReference type="InterPro" id="IPR002867">
    <property type="entry name" value="IBR_dom"/>
</dbReference>
<evidence type="ECO:0000256" key="9">
    <source>
        <dbReference type="PROSITE-ProRule" id="PRU00175"/>
    </source>
</evidence>